<evidence type="ECO:0000313" key="2">
    <source>
        <dbReference type="EMBL" id="QQM31085.1"/>
    </source>
</evidence>
<dbReference type="PANTHER" id="PTHR46230">
    <property type="match status" value="1"/>
</dbReference>
<dbReference type="PIRSF" id="PIRSF003113">
    <property type="entry name" value="BolA"/>
    <property type="match status" value="1"/>
</dbReference>
<dbReference type="EMBL" id="CP066786">
    <property type="protein sequence ID" value="QQM31085.1"/>
    <property type="molecule type" value="Genomic_DNA"/>
</dbReference>
<name>A0A7T7KLV7_9HYPH</name>
<organism evidence="2 3">
    <name type="scientific">Martelella lutilitoris</name>
    <dbReference type="NCBI Taxonomy" id="2583532"/>
    <lineage>
        <taxon>Bacteria</taxon>
        <taxon>Pseudomonadati</taxon>
        <taxon>Pseudomonadota</taxon>
        <taxon>Alphaproteobacteria</taxon>
        <taxon>Hyphomicrobiales</taxon>
        <taxon>Aurantimonadaceae</taxon>
        <taxon>Martelella</taxon>
    </lineage>
</organism>
<accession>A0A7T7KLV7</accession>
<protein>
    <submittedName>
        <fullName evidence="2">BolA family transcriptional regulator</fullName>
    </submittedName>
</protein>
<proteinExistence type="inferred from homology"/>
<evidence type="ECO:0000313" key="3">
    <source>
        <dbReference type="Proteomes" id="UP000596083"/>
    </source>
</evidence>
<comment type="similarity">
    <text evidence="1">Belongs to the BolA/IbaG family.</text>
</comment>
<gene>
    <name evidence="2" type="ORF">JET14_02580</name>
</gene>
<sequence>MSSTAEIETRLRSLFNPERLVLMDESAQHAGHYDEPDAPEVTHLRIRIVSDKFQGMNRLARHRAVNEALAGEIENGLHALAIEAAAPGEKTRW</sequence>
<dbReference type="GO" id="GO:0016226">
    <property type="term" value="P:iron-sulfur cluster assembly"/>
    <property type="evidence" value="ECO:0007669"/>
    <property type="project" value="TreeGrafter"/>
</dbReference>
<dbReference type="Proteomes" id="UP000596083">
    <property type="component" value="Chromosome"/>
</dbReference>
<dbReference type="RefSeq" id="WP_200336666.1">
    <property type="nucleotide sequence ID" value="NZ_CP066786.1"/>
</dbReference>
<dbReference type="Pfam" id="PF01722">
    <property type="entry name" value="BolA"/>
    <property type="match status" value="1"/>
</dbReference>
<evidence type="ECO:0000256" key="1">
    <source>
        <dbReference type="RuleBase" id="RU003860"/>
    </source>
</evidence>
<dbReference type="InterPro" id="IPR036065">
    <property type="entry name" value="BolA-like_sf"/>
</dbReference>
<dbReference type="Gene3D" id="3.30.300.90">
    <property type="entry name" value="BolA-like"/>
    <property type="match status" value="1"/>
</dbReference>
<dbReference type="SUPFAM" id="SSF82657">
    <property type="entry name" value="BolA-like"/>
    <property type="match status" value="1"/>
</dbReference>
<dbReference type="PANTHER" id="PTHR46230:SF7">
    <property type="entry name" value="BOLA-LIKE PROTEIN 1"/>
    <property type="match status" value="1"/>
</dbReference>
<reference evidence="2 3" key="1">
    <citation type="submission" date="2020-12" db="EMBL/GenBank/DDBJ databases">
        <authorList>
            <person name="Zheng R.K."/>
            <person name="Sun C.M."/>
        </authorList>
    </citation>
    <scope>NUCLEOTIDE SEQUENCE [LARGE SCALE GENOMIC DNA]</scope>
    <source>
        <strain evidence="2 3">ZRK001</strain>
    </source>
</reference>
<dbReference type="KEGG" id="mlut:JET14_02580"/>
<dbReference type="InterPro" id="IPR002634">
    <property type="entry name" value="BolA"/>
</dbReference>
<dbReference type="AlphaFoldDB" id="A0A7T7KLV7"/>